<accession>H6QU36</accession>
<reference evidence="2" key="1">
    <citation type="journal article" date="2011" name="Proc. Natl. Acad. Sci. U.S.A.">
        <title>Obligate biotrophy features unraveled by the genomic analysis of rust fungi.</title>
        <authorList>
            <person name="Duplessis S."/>
            <person name="Cuomo C.A."/>
            <person name="Lin Y.-C."/>
            <person name="Aerts A."/>
            <person name="Tisserant E."/>
            <person name="Veneault-Fourrey C."/>
            <person name="Joly D.L."/>
            <person name="Hacquard S."/>
            <person name="Amselem J."/>
            <person name="Cantarel B.L."/>
            <person name="Chiu R."/>
            <person name="Coutinho P.M."/>
            <person name="Feau N."/>
            <person name="Field M."/>
            <person name="Frey P."/>
            <person name="Gelhaye E."/>
            <person name="Goldberg J."/>
            <person name="Grabherr M.G."/>
            <person name="Kodira C.D."/>
            <person name="Kohler A."/>
            <person name="Kuees U."/>
            <person name="Lindquist E.A."/>
            <person name="Lucas S.M."/>
            <person name="Mago R."/>
            <person name="Mauceli E."/>
            <person name="Morin E."/>
            <person name="Murat C."/>
            <person name="Pangilinan J.L."/>
            <person name="Park R."/>
            <person name="Pearson M."/>
            <person name="Quesneville H."/>
            <person name="Rouhier N."/>
            <person name="Sakthikumar S."/>
            <person name="Salamov A.A."/>
            <person name="Schmutz J."/>
            <person name="Selles B."/>
            <person name="Shapiro H."/>
            <person name="Tanguay P."/>
            <person name="Tuskan G.A."/>
            <person name="Henrissat B."/>
            <person name="Van de Peer Y."/>
            <person name="Rouze P."/>
            <person name="Ellis J.G."/>
            <person name="Dodds P.N."/>
            <person name="Schein J.E."/>
            <person name="Zhong S."/>
            <person name="Hamelin R.C."/>
            <person name="Grigoriev I.V."/>
            <person name="Szabo L.J."/>
            <person name="Martin F."/>
        </authorList>
    </citation>
    <scope>NUCLEOTIDE SEQUENCE [LARGE SCALE GENOMIC DNA]</scope>
    <source>
        <strain evidence="2">CRL 75-36-700-3 / race SCCL</strain>
    </source>
</reference>
<dbReference type="RefSeq" id="XP_003888975.1">
    <property type="nucleotide sequence ID" value="XM_003888926.1"/>
</dbReference>
<proteinExistence type="predicted"/>
<dbReference type="GeneID" id="13541054"/>
<dbReference type="KEGG" id="pgr:PGTG_22262"/>
<dbReference type="Proteomes" id="UP000008783">
    <property type="component" value="Unassembled WGS sequence"/>
</dbReference>
<organism evidence="1 2">
    <name type="scientific">Puccinia graminis f. sp. tritici (strain CRL 75-36-700-3 / race SCCL)</name>
    <name type="common">Black stem rust fungus</name>
    <dbReference type="NCBI Taxonomy" id="418459"/>
    <lineage>
        <taxon>Eukaryota</taxon>
        <taxon>Fungi</taxon>
        <taxon>Dikarya</taxon>
        <taxon>Basidiomycota</taxon>
        <taxon>Pucciniomycotina</taxon>
        <taxon>Pucciniomycetes</taxon>
        <taxon>Pucciniales</taxon>
        <taxon>Pucciniaceae</taxon>
        <taxon>Puccinia</taxon>
    </lineage>
</organism>
<dbReference type="AlphaFoldDB" id="H6QU36"/>
<keyword evidence="2" id="KW-1185">Reference proteome</keyword>
<dbReference type="InParanoid" id="H6QU36"/>
<dbReference type="EMBL" id="DS178328">
    <property type="protein sequence ID" value="EHS64448.1"/>
    <property type="molecule type" value="Genomic_DNA"/>
</dbReference>
<gene>
    <name evidence="1" type="ORF">PGTG_22262</name>
</gene>
<name>H6QU36_PUCGT</name>
<dbReference type="VEuPathDB" id="FungiDB:PGTG_22262"/>
<evidence type="ECO:0000313" key="2">
    <source>
        <dbReference type="Proteomes" id="UP000008783"/>
    </source>
</evidence>
<evidence type="ECO:0000313" key="1">
    <source>
        <dbReference type="EMBL" id="EHS64448.1"/>
    </source>
</evidence>
<protein>
    <submittedName>
        <fullName evidence="1">Uncharacterized protein</fullName>
    </submittedName>
</protein>
<dbReference type="HOGENOM" id="CLU_3125691_0_0_1"/>
<sequence length="50" mass="5901">MLPLNQADHLQEVWGVHERDLREVGSTKGAMWMLKYSRRLKCSCRGDELR</sequence>